<evidence type="ECO:0000256" key="3">
    <source>
        <dbReference type="ARBA" id="ARBA00023163"/>
    </source>
</evidence>
<protein>
    <recommendedName>
        <fullName evidence="6">BHLH domain-containing protein</fullName>
    </recommendedName>
</protein>
<dbReference type="Pfam" id="PF00010">
    <property type="entry name" value="HLH"/>
    <property type="match status" value="1"/>
</dbReference>
<name>A0AA36ELZ1_LACSI</name>
<feature type="region of interest" description="Disordered" evidence="5">
    <location>
        <begin position="143"/>
        <end position="163"/>
    </location>
</feature>
<evidence type="ECO:0000313" key="7">
    <source>
        <dbReference type="EMBL" id="CAI9300864.1"/>
    </source>
</evidence>
<feature type="region of interest" description="Disordered" evidence="5">
    <location>
        <begin position="366"/>
        <end position="450"/>
    </location>
</feature>
<keyword evidence="3" id="KW-0804">Transcription</keyword>
<keyword evidence="2" id="KW-0805">Transcription regulation</keyword>
<evidence type="ECO:0000256" key="2">
    <source>
        <dbReference type="ARBA" id="ARBA00023015"/>
    </source>
</evidence>
<feature type="domain" description="BHLH" evidence="6">
    <location>
        <begin position="463"/>
        <end position="513"/>
    </location>
</feature>
<evidence type="ECO:0000313" key="8">
    <source>
        <dbReference type="Proteomes" id="UP001177003"/>
    </source>
</evidence>
<comment type="subcellular location">
    <subcellularLocation>
        <location evidence="1">Nucleus</location>
    </subcellularLocation>
</comment>
<dbReference type="PANTHER" id="PTHR12565:SF420">
    <property type="entry name" value="MYC-TYPE, BASIC HELIX-LOOP-HELIX (BHLH) DOMAIN-CONTAINING PROTEIN-RELATED"/>
    <property type="match status" value="1"/>
</dbReference>
<sequence>MTTVSQHHHHLLENLISEKYNRKPPPLLPFLWRLRQKGSNPFSHHPFSRTTTIDGTHFSTTCLNRRRRRIEMKRKEGREMGDIGMCSMGNGGAPPKSKSMVSSESESLAVPKRCRRSEASEWVEVKEEMVVLQTVGNTRWWPPKPSVTGTLNHRKPKSPTQMPSWKLMASAPEMNCPPPQSSLGRFNNFESAFSSMVSSPVSNSVAPNDTFAVRELIGKLGSICNGDGEVSPAAMAPAAAVPLNSPPRKFDWPPVDHFGKENQLNLRDSSPLGSGFPSLTADPGFAERAAKFSSFGSRSFNGRTSQSGLNSSNPDLQFRSSVSPLMRNARMPRVYSSPSLKVDGSAMAIRENKNLAETHMANGLGCEYKSNSNEESSVSEQMQIGLRNPDDSNSRKRKAASSKGKAKEIASPVVKEEGSDDSNLKRQKKTEENTNGETEKNPKLPEPPKDYKDYIHVRARRGQATDSHSLAERVRREKISERMKLLQDLVPGCNKVTGKALMLDEIINYVQSLQGQVEFLSMKLATVNPRQDFDMNSQLCKDVHMNQSHRNLSQQLYPMETSTSEFYQQNPQQVLFVGSTAITQSSVDPLSTSIVHGFTQTFSQFVEFEGDDLNNIVKMGYRENHDHDQTSEMKIEL</sequence>
<feature type="compositionally biased region" description="Polar residues" evidence="5">
    <location>
        <begin position="306"/>
        <end position="323"/>
    </location>
</feature>
<feature type="region of interest" description="Disordered" evidence="5">
    <location>
        <begin position="81"/>
        <end position="109"/>
    </location>
</feature>
<dbReference type="GO" id="GO:0046983">
    <property type="term" value="F:protein dimerization activity"/>
    <property type="evidence" value="ECO:0007669"/>
    <property type="project" value="InterPro"/>
</dbReference>
<reference evidence="7" key="1">
    <citation type="submission" date="2023-04" db="EMBL/GenBank/DDBJ databases">
        <authorList>
            <person name="Vijverberg K."/>
            <person name="Xiong W."/>
            <person name="Schranz E."/>
        </authorList>
    </citation>
    <scope>NUCLEOTIDE SEQUENCE</scope>
</reference>
<dbReference type="Gene3D" id="4.10.280.10">
    <property type="entry name" value="Helix-loop-helix DNA-binding domain"/>
    <property type="match status" value="1"/>
</dbReference>
<feature type="region of interest" description="Disordered" evidence="5">
    <location>
        <begin position="303"/>
        <end position="324"/>
    </location>
</feature>
<keyword evidence="8" id="KW-1185">Reference proteome</keyword>
<accession>A0AA36ELZ1</accession>
<feature type="compositionally biased region" description="Basic and acidic residues" evidence="5">
    <location>
        <begin position="429"/>
        <end position="450"/>
    </location>
</feature>
<organism evidence="7 8">
    <name type="scientific">Lactuca saligna</name>
    <name type="common">Willowleaf lettuce</name>
    <dbReference type="NCBI Taxonomy" id="75948"/>
    <lineage>
        <taxon>Eukaryota</taxon>
        <taxon>Viridiplantae</taxon>
        <taxon>Streptophyta</taxon>
        <taxon>Embryophyta</taxon>
        <taxon>Tracheophyta</taxon>
        <taxon>Spermatophyta</taxon>
        <taxon>Magnoliopsida</taxon>
        <taxon>eudicotyledons</taxon>
        <taxon>Gunneridae</taxon>
        <taxon>Pentapetalae</taxon>
        <taxon>asterids</taxon>
        <taxon>campanulids</taxon>
        <taxon>Asterales</taxon>
        <taxon>Asteraceae</taxon>
        <taxon>Cichorioideae</taxon>
        <taxon>Cichorieae</taxon>
        <taxon>Lactucinae</taxon>
        <taxon>Lactuca</taxon>
    </lineage>
</organism>
<dbReference type="CDD" id="cd18919">
    <property type="entry name" value="bHLH_AtBPE_like"/>
    <property type="match status" value="1"/>
</dbReference>
<feature type="compositionally biased region" description="Low complexity" evidence="5">
    <location>
        <begin position="96"/>
        <end position="107"/>
    </location>
</feature>
<dbReference type="PROSITE" id="PS50888">
    <property type="entry name" value="BHLH"/>
    <property type="match status" value="1"/>
</dbReference>
<dbReference type="FunFam" id="4.10.280.10:FF:000002">
    <property type="entry name" value="Basic helix-loop-helix transcription factor"/>
    <property type="match status" value="1"/>
</dbReference>
<dbReference type="SUPFAM" id="SSF47459">
    <property type="entry name" value="HLH, helix-loop-helix DNA-binding domain"/>
    <property type="match status" value="1"/>
</dbReference>
<proteinExistence type="predicted"/>
<feature type="compositionally biased region" description="Low complexity" evidence="5">
    <location>
        <begin position="370"/>
        <end position="380"/>
    </location>
</feature>
<dbReference type="GO" id="GO:0003700">
    <property type="term" value="F:DNA-binding transcription factor activity"/>
    <property type="evidence" value="ECO:0007669"/>
    <property type="project" value="TreeGrafter"/>
</dbReference>
<dbReference type="EMBL" id="OX465085">
    <property type="protein sequence ID" value="CAI9300864.1"/>
    <property type="molecule type" value="Genomic_DNA"/>
</dbReference>
<evidence type="ECO:0000256" key="4">
    <source>
        <dbReference type="ARBA" id="ARBA00023242"/>
    </source>
</evidence>
<dbReference type="SMART" id="SM00353">
    <property type="entry name" value="HLH"/>
    <property type="match status" value="1"/>
</dbReference>
<evidence type="ECO:0000256" key="5">
    <source>
        <dbReference type="SAM" id="MobiDB-lite"/>
    </source>
</evidence>
<dbReference type="InterPro" id="IPR024097">
    <property type="entry name" value="bHLH_ZIP_TF"/>
</dbReference>
<keyword evidence="4" id="KW-0539">Nucleus</keyword>
<evidence type="ECO:0000256" key="1">
    <source>
        <dbReference type="ARBA" id="ARBA00004123"/>
    </source>
</evidence>
<gene>
    <name evidence="7" type="ORF">LSALG_LOCUS39466</name>
</gene>
<dbReference type="PANTHER" id="PTHR12565">
    <property type="entry name" value="STEROL REGULATORY ELEMENT-BINDING PROTEIN"/>
    <property type="match status" value="1"/>
</dbReference>
<dbReference type="InterPro" id="IPR011598">
    <property type="entry name" value="bHLH_dom"/>
</dbReference>
<dbReference type="AlphaFoldDB" id="A0AA36ELZ1"/>
<evidence type="ECO:0000259" key="6">
    <source>
        <dbReference type="PROSITE" id="PS50888"/>
    </source>
</evidence>
<dbReference type="Proteomes" id="UP001177003">
    <property type="component" value="Chromosome 9"/>
</dbReference>
<dbReference type="GO" id="GO:0005634">
    <property type="term" value="C:nucleus"/>
    <property type="evidence" value="ECO:0007669"/>
    <property type="project" value="UniProtKB-SubCell"/>
</dbReference>
<dbReference type="InterPro" id="IPR036638">
    <property type="entry name" value="HLH_DNA-bd_sf"/>
</dbReference>